<dbReference type="Pfam" id="PF07722">
    <property type="entry name" value="Peptidase_C26"/>
    <property type="match status" value="1"/>
</dbReference>
<sequence>MALIGIVPSWVEEKKITVNQDYVEAVLRAGGTPVLFPVISDGEQISALLARVDGLLLTGGPDVDPATYGEKRKPCCGDCSICRDAMEIPLCREALTRRMPILAICRGMQILSCVLGGNLYQDLASQFGTQLSHPRYDTAGDPVHEVEVRPDTLLSSIVGAGTLHVNSRHHQGIRMLGKNLQVNATAPDGLIEGIELPDSPFVLGVQWHPESLSDRYPDHQRLFDAFIHACADNRQPV</sequence>
<dbReference type="CDD" id="cd01745">
    <property type="entry name" value="GATase1_2"/>
    <property type="match status" value="1"/>
</dbReference>
<accession>W0FMX9</accession>
<reference evidence="1" key="1">
    <citation type="journal article" date="2013" name="PLoS ONE">
        <title>Metagenomic insights into the carbohydrate-active enzymes carried by the microorganisms adhering to solid digesta in the rumen of cows.</title>
        <authorList>
            <person name="Wang L."/>
            <person name="Hatem A."/>
            <person name="Catalyurek U.V."/>
            <person name="Morrison M."/>
            <person name="Yu Z."/>
        </authorList>
    </citation>
    <scope>NUCLEOTIDE SEQUENCE</scope>
</reference>
<dbReference type="PANTHER" id="PTHR43235">
    <property type="entry name" value="GLUTAMINE AMIDOTRANSFERASE PB2B2.05-RELATED"/>
    <property type="match status" value="1"/>
</dbReference>
<dbReference type="GO" id="GO:0005829">
    <property type="term" value="C:cytosol"/>
    <property type="evidence" value="ECO:0007669"/>
    <property type="project" value="TreeGrafter"/>
</dbReference>
<dbReference type="GO" id="GO:0006598">
    <property type="term" value="P:polyamine catabolic process"/>
    <property type="evidence" value="ECO:0007669"/>
    <property type="project" value="TreeGrafter"/>
</dbReference>
<dbReference type="InterPro" id="IPR029062">
    <property type="entry name" value="Class_I_gatase-like"/>
</dbReference>
<dbReference type="GO" id="GO:0033969">
    <property type="term" value="F:gamma-glutamyl-gamma-aminobutyrate hydrolase activity"/>
    <property type="evidence" value="ECO:0007669"/>
    <property type="project" value="TreeGrafter"/>
</dbReference>
<evidence type="ECO:0000313" key="1">
    <source>
        <dbReference type="EMBL" id="AHF24147.1"/>
    </source>
</evidence>
<protein>
    <submittedName>
        <fullName evidence="1">Peptidase C26</fullName>
    </submittedName>
</protein>
<proteinExistence type="predicted"/>
<dbReference type="PANTHER" id="PTHR43235:SF1">
    <property type="entry name" value="GLUTAMINE AMIDOTRANSFERASE PB2B2.05-RELATED"/>
    <property type="match status" value="1"/>
</dbReference>
<dbReference type="InterPro" id="IPR011697">
    <property type="entry name" value="Peptidase_C26"/>
</dbReference>
<dbReference type="EMBL" id="KC246785">
    <property type="protein sequence ID" value="AHF24147.1"/>
    <property type="molecule type" value="Genomic_DNA"/>
</dbReference>
<dbReference type="SUPFAM" id="SSF52317">
    <property type="entry name" value="Class I glutamine amidotransferase-like"/>
    <property type="match status" value="1"/>
</dbReference>
<dbReference type="FunFam" id="3.40.50.880:FF:000030">
    <property type="entry name" value="Gamma-glutamyl-gamma-aminobutyrate hydrolase PuuD"/>
    <property type="match status" value="1"/>
</dbReference>
<dbReference type="AlphaFoldDB" id="W0FMX9"/>
<organism evidence="1">
    <name type="scientific">uncultured bacterium Contig46</name>
    <dbReference type="NCBI Taxonomy" id="1393580"/>
    <lineage>
        <taxon>Bacteria</taxon>
        <taxon>environmental samples</taxon>
    </lineage>
</organism>
<name>W0FMX9_9BACT</name>
<dbReference type="PROSITE" id="PS51273">
    <property type="entry name" value="GATASE_TYPE_1"/>
    <property type="match status" value="1"/>
</dbReference>
<dbReference type="InterPro" id="IPR044668">
    <property type="entry name" value="PuuD-like"/>
</dbReference>
<dbReference type="Gene3D" id="3.40.50.880">
    <property type="match status" value="1"/>
</dbReference>